<organism evidence="2">
    <name type="scientific">Stachybotrys elegans</name>
    <dbReference type="NCBI Taxonomy" id="80388"/>
    <lineage>
        <taxon>Eukaryota</taxon>
        <taxon>Fungi</taxon>
        <taxon>Dikarya</taxon>
        <taxon>Ascomycota</taxon>
        <taxon>Pezizomycotina</taxon>
        <taxon>Sordariomycetes</taxon>
        <taxon>Hypocreomycetidae</taxon>
        <taxon>Hypocreales</taxon>
        <taxon>Stachybotryaceae</taxon>
        <taxon>Stachybotrys</taxon>
    </lineage>
</organism>
<sequence length="153" mass="17744">TRGTTSAYLLAILDSATAHELSLKYIRPLFAFAMSASSGLPGFCPICNHSYNEHSIWRCPVWEKKKQCKKEWYLCQSPDHGYTFCHTCPSHPAAKPSDHKVASNAEEFKHPCEWDGEEERYYYVDKKGVERWHDTNDRRKPKKAKNKEKAHAR</sequence>
<dbReference type="EMBL" id="EU008739">
    <property type="protein sequence ID" value="ABY87947.1"/>
    <property type="molecule type" value="mRNA"/>
</dbReference>
<evidence type="ECO:0000256" key="1">
    <source>
        <dbReference type="SAM" id="MobiDB-lite"/>
    </source>
</evidence>
<protein>
    <submittedName>
        <fullName evidence="2">Uncharacterized protein</fullName>
    </submittedName>
</protein>
<feature type="region of interest" description="Disordered" evidence="1">
    <location>
        <begin position="133"/>
        <end position="153"/>
    </location>
</feature>
<feature type="non-terminal residue" evidence="2">
    <location>
        <position position="153"/>
    </location>
</feature>
<name>B1NQC3_9HYPO</name>
<proteinExistence type="evidence at transcript level"/>
<accession>B1NQC3</accession>
<dbReference type="AlphaFoldDB" id="B1NQC3"/>
<reference evidence="2" key="1">
    <citation type="journal article" date="2008" name="Curr. Genet.">
        <title>Isolation of mycoparasitic-related transcripts by SSH during interaction of the mycoparasite Stachybotrys elegans with its host Rhizoctonia solani.</title>
        <authorList>
            <person name="Morissette D.C."/>
            <person name="Dauch A."/>
            <person name="Beech R."/>
            <person name="Masson L."/>
            <person name="Brousseau R."/>
            <person name="Jabaji-Hare S."/>
        </authorList>
    </citation>
    <scope>NUCLEOTIDE SEQUENCE</scope>
</reference>
<evidence type="ECO:0000313" key="2">
    <source>
        <dbReference type="EMBL" id="ABY87947.1"/>
    </source>
</evidence>
<feature type="non-terminal residue" evidence="2">
    <location>
        <position position="1"/>
    </location>
</feature>